<dbReference type="PROSITE" id="PS51278">
    <property type="entry name" value="GATASE_TYPE_2"/>
    <property type="match status" value="1"/>
</dbReference>
<keyword evidence="6" id="KW-0479">Metal-binding</keyword>
<evidence type="ECO:0000256" key="3">
    <source>
        <dbReference type="ARBA" id="ARBA00022679"/>
    </source>
</evidence>
<keyword evidence="3 6" id="KW-0808">Transferase</keyword>
<comment type="cofactor">
    <cofactor evidence="6">
        <name>Mg(2+)</name>
        <dbReference type="ChEBI" id="CHEBI:18420"/>
    </cofactor>
    <text evidence="6">Binds 1 Mg(2+) ion per subunit.</text>
</comment>
<comment type="pathway">
    <text evidence="1 6 7">Purine metabolism; IMP biosynthesis via de novo pathway; N(1)-(5-phospho-D-ribosyl)glycinamide from 5-phospho-alpha-D-ribose 1-diphosphate: step 1/2.</text>
</comment>
<dbReference type="Proteomes" id="UP000726170">
    <property type="component" value="Unassembled WGS sequence"/>
</dbReference>
<keyword evidence="6" id="KW-0411">Iron-sulfur</keyword>
<feature type="binding site" evidence="6">
    <location>
        <position position="295"/>
    </location>
    <ligand>
        <name>Mg(2+)</name>
        <dbReference type="ChEBI" id="CHEBI:18420"/>
    </ligand>
</feature>
<evidence type="ECO:0000256" key="1">
    <source>
        <dbReference type="ARBA" id="ARBA00005209"/>
    </source>
</evidence>
<evidence type="ECO:0000313" key="9">
    <source>
        <dbReference type="EMBL" id="MBU5485519.1"/>
    </source>
</evidence>
<accession>A0ABS6EJX3</accession>
<dbReference type="PIRSF" id="PIRSF000485">
    <property type="entry name" value="Amd_phspho_trans"/>
    <property type="match status" value="1"/>
</dbReference>
<organism evidence="9 10">
    <name type="scientific">Clostridium mobile</name>
    <dbReference type="NCBI Taxonomy" id="2841512"/>
    <lineage>
        <taxon>Bacteria</taxon>
        <taxon>Bacillati</taxon>
        <taxon>Bacillota</taxon>
        <taxon>Clostridia</taxon>
        <taxon>Eubacteriales</taxon>
        <taxon>Clostridiaceae</taxon>
        <taxon>Clostridium</taxon>
    </lineage>
</organism>
<dbReference type="PANTHER" id="PTHR11907">
    <property type="entry name" value="AMIDOPHOSPHORIBOSYLTRANSFERASE"/>
    <property type="match status" value="1"/>
</dbReference>
<dbReference type="InterPro" id="IPR005854">
    <property type="entry name" value="PurF"/>
</dbReference>
<dbReference type="RefSeq" id="WP_216440058.1">
    <property type="nucleotide sequence ID" value="NZ_JAHLQF010000003.1"/>
</dbReference>
<keyword evidence="6" id="KW-0408">Iron</keyword>
<dbReference type="InterPro" id="IPR035584">
    <property type="entry name" value="PurF_N"/>
</dbReference>
<dbReference type="EC" id="2.4.2.14" evidence="6"/>
<comment type="function">
    <text evidence="6">Catalyzes the formation of phosphoribosylamine from phosphoribosylpyrophosphate (PRPP) and glutamine.</text>
</comment>
<comment type="similarity">
    <text evidence="2 6 7">In the C-terminal section; belongs to the purine/pyrimidine phosphoribosyltransferase family.</text>
</comment>
<sequence>MFLEDDKFKDECGVFGIYSKDNLDVATITYYGLYALQHRGQESGGIAVSNMKDIKMEKGMGLVSEMFDENKLKKLKGNIAIGHVRYSTTGSSNINNAQPLLSEFKLGSLAIAHNGNLVNSDVIRDLLEDAGCVFQTAIDSEVVINLIARAYKKGIEKALLEAVQAVKGSYAMVILTENKLIGVRDPYGIRPLCIGKIGDSYILSSESCALDSVGGEFIRDVEPGEMVVIDDGGLKSIKYQEKTNCKTCAFEYIYFARPDSNIDGIDVYQSRINAGHELYKEYPVEADIVIGVPDSGLVAAMGFSKASGIPYGMGFIKNRYVGRTFIAPSQEMREKAVFVKLNALKVNIQGKRVVLVDDSIVRGTTSRKLIELLKKAGAKEVHFRVAAPVVEYPCYFGIDTPYRDGLIGAQMSVEQIKDELGCDSLGYLSIEGLLNALGKDKGFCLGCFDGIYPVSAPLEVSKERLEGR</sequence>
<keyword evidence="5 6" id="KW-0315">Glutamine amidotransferase</keyword>
<feature type="binding site" evidence="6">
    <location>
        <position position="444"/>
    </location>
    <ligand>
        <name>[4Fe-4S] cluster</name>
        <dbReference type="ChEBI" id="CHEBI:49883"/>
    </ligand>
</feature>
<dbReference type="Pfam" id="PF00156">
    <property type="entry name" value="Pribosyltran"/>
    <property type="match status" value="1"/>
</dbReference>
<evidence type="ECO:0000256" key="7">
    <source>
        <dbReference type="PIRNR" id="PIRNR000485"/>
    </source>
</evidence>
<keyword evidence="10" id="KW-1185">Reference proteome</keyword>
<feature type="domain" description="Glutamine amidotransferase type-2" evidence="8">
    <location>
        <begin position="12"/>
        <end position="232"/>
    </location>
</feature>
<feature type="binding site" evidence="6">
    <location>
        <position position="394"/>
    </location>
    <ligand>
        <name>[4Fe-4S] cluster</name>
        <dbReference type="ChEBI" id="CHEBI:49883"/>
    </ligand>
</feature>
<dbReference type="InterPro" id="IPR000836">
    <property type="entry name" value="PRTase_dom"/>
</dbReference>
<dbReference type="EMBL" id="JAHLQF010000003">
    <property type="protein sequence ID" value="MBU5485519.1"/>
    <property type="molecule type" value="Genomic_DNA"/>
</dbReference>
<dbReference type="CDD" id="cd00715">
    <property type="entry name" value="GPATase_N"/>
    <property type="match status" value="1"/>
</dbReference>
<feature type="binding site" evidence="6">
    <location>
        <position position="447"/>
    </location>
    <ligand>
        <name>[4Fe-4S] cluster</name>
        <dbReference type="ChEBI" id="CHEBI:49883"/>
    </ligand>
</feature>
<reference evidence="9 10" key="1">
    <citation type="submission" date="2021-06" db="EMBL/GenBank/DDBJ databases">
        <authorList>
            <person name="Sun Q."/>
            <person name="Li D."/>
        </authorList>
    </citation>
    <scope>NUCLEOTIDE SEQUENCE [LARGE SCALE GENOMIC DNA]</scope>
    <source>
        <strain evidence="9 10">MSJ-11</strain>
    </source>
</reference>
<name>A0ABS6EJX3_9CLOT</name>
<feature type="binding site" evidence="6">
    <location>
        <position position="248"/>
    </location>
    <ligand>
        <name>[4Fe-4S] cluster</name>
        <dbReference type="ChEBI" id="CHEBI:49883"/>
    </ligand>
</feature>
<keyword evidence="6" id="KW-0460">Magnesium</keyword>
<feature type="active site" description="Nucleophile" evidence="6">
    <location>
        <position position="12"/>
    </location>
</feature>
<evidence type="ECO:0000259" key="8">
    <source>
        <dbReference type="PROSITE" id="PS51278"/>
    </source>
</evidence>
<evidence type="ECO:0000256" key="5">
    <source>
        <dbReference type="ARBA" id="ARBA00022962"/>
    </source>
</evidence>
<evidence type="ECO:0000256" key="2">
    <source>
        <dbReference type="ARBA" id="ARBA00010138"/>
    </source>
</evidence>
<evidence type="ECO:0000256" key="6">
    <source>
        <dbReference type="HAMAP-Rule" id="MF_01931"/>
    </source>
</evidence>
<dbReference type="Pfam" id="PF13537">
    <property type="entry name" value="GATase_7"/>
    <property type="match status" value="1"/>
</dbReference>
<dbReference type="NCBIfam" id="TIGR01134">
    <property type="entry name" value="purF"/>
    <property type="match status" value="1"/>
</dbReference>
<feature type="binding site" evidence="6">
    <location>
        <position position="357"/>
    </location>
    <ligand>
        <name>Mg(2+)</name>
        <dbReference type="ChEBI" id="CHEBI:18420"/>
    </ligand>
</feature>
<keyword evidence="6 7" id="KW-0328">Glycosyltransferase</keyword>
<proteinExistence type="inferred from homology"/>
<evidence type="ECO:0000313" key="10">
    <source>
        <dbReference type="Proteomes" id="UP000726170"/>
    </source>
</evidence>
<keyword evidence="4 6" id="KW-0658">Purine biosynthesis</keyword>
<protein>
    <recommendedName>
        <fullName evidence="6">Amidophosphoribosyltransferase</fullName>
        <shortName evidence="6">ATase</shortName>
        <ecNumber evidence="6">2.4.2.14</ecNumber>
    </recommendedName>
    <alternativeName>
        <fullName evidence="6">Glutamine phosphoribosylpyrophosphate amidotransferase</fullName>
        <shortName evidence="6">GPATase</shortName>
    </alternativeName>
</protein>
<comment type="catalytic activity">
    <reaction evidence="6 7">
        <text>5-phospho-beta-D-ribosylamine + L-glutamate + diphosphate = 5-phospho-alpha-D-ribose 1-diphosphate + L-glutamine + H2O</text>
        <dbReference type="Rhea" id="RHEA:14905"/>
        <dbReference type="ChEBI" id="CHEBI:15377"/>
        <dbReference type="ChEBI" id="CHEBI:29985"/>
        <dbReference type="ChEBI" id="CHEBI:33019"/>
        <dbReference type="ChEBI" id="CHEBI:58017"/>
        <dbReference type="ChEBI" id="CHEBI:58359"/>
        <dbReference type="ChEBI" id="CHEBI:58681"/>
        <dbReference type="EC" id="2.4.2.14"/>
    </reaction>
</comment>
<comment type="caution">
    <text evidence="9">The sequence shown here is derived from an EMBL/GenBank/DDBJ whole genome shotgun (WGS) entry which is preliminary data.</text>
</comment>
<feature type="binding site" evidence="6">
    <location>
        <position position="358"/>
    </location>
    <ligand>
        <name>Mg(2+)</name>
        <dbReference type="ChEBI" id="CHEBI:18420"/>
    </ligand>
</feature>
<dbReference type="CDD" id="cd06223">
    <property type="entry name" value="PRTases_typeI"/>
    <property type="match status" value="1"/>
</dbReference>
<dbReference type="GO" id="GO:0004044">
    <property type="term" value="F:amidophosphoribosyltransferase activity"/>
    <property type="evidence" value="ECO:0007669"/>
    <property type="project" value="UniProtKB-EC"/>
</dbReference>
<gene>
    <name evidence="6" type="primary">purF</name>
    <name evidence="9" type="ORF">KQI86_14450</name>
</gene>
<dbReference type="InterPro" id="IPR017932">
    <property type="entry name" value="GATase_2_dom"/>
</dbReference>
<keyword evidence="6" id="KW-0004">4Fe-4S</keyword>
<evidence type="ECO:0000256" key="4">
    <source>
        <dbReference type="ARBA" id="ARBA00022755"/>
    </source>
</evidence>
<comment type="cofactor">
    <cofactor evidence="6">
        <name>[4Fe-4S] cluster</name>
        <dbReference type="ChEBI" id="CHEBI:49883"/>
    </cofactor>
    <text evidence="6">Binds 1 [4Fe-4S] cluster per subunit.</text>
</comment>
<dbReference type="HAMAP" id="MF_01931">
    <property type="entry name" value="PurF"/>
    <property type="match status" value="1"/>
</dbReference>